<dbReference type="OrthoDB" id="8874570at2"/>
<dbReference type="Proteomes" id="UP000030341">
    <property type="component" value="Chromosome 2"/>
</dbReference>
<dbReference type="PANTHER" id="PTHR44591:SF3">
    <property type="entry name" value="RESPONSE REGULATORY DOMAIN-CONTAINING PROTEIN"/>
    <property type="match status" value="1"/>
</dbReference>
<sequence>MKENELTILLLEQMPEMNGVLLSILHELNFSNIHLYKRVEDAWRHFKKIPPDLIICDWYPDKYDTLALLKQVRQASQGSDTPFIIVSGIIEHNLVKQAIAMGVSEYIVKPFSVNMFEQKIKLALQHKKSTNNGNFFKPKIRETFNTKIGLCFKNSSLMDLVLPQLKSFTRAHFQTIDAALMSAETDKTLDLLVIEHDLLLAQTSLQSKLLKMCHSGQLDVILISEQPIPIESNELRKRGFKHFIDTRHSLVDLATRADLIINLKKALLHTKDTVMQAASEVHEAKEFENNVLESIQSEAAQISSLSQQIKATAKKSSLAHQLSNEIHQRAEKIESYKSVLTSSLKDLKTLQHSEKELLSVSQLIEKANELFSNQLKQRKISFVSQLSGEEHVNVNPTLFASLFMFLMRSIILDSRYESNIEFSAEINNESTFIDVQICAEMTGFPHLQDIMKHTWFEQNGELNFVLKDTIEQLCKSQLHHYEIKFDQTISLLKIIFSVAA</sequence>
<protein>
    <recommendedName>
        <fullName evidence="3">Response regulatory domain-containing protein</fullName>
    </recommendedName>
</protein>
<dbReference type="KEGG" id="pseo:OM33_21335"/>
<dbReference type="Gene3D" id="3.40.50.2300">
    <property type="match status" value="1"/>
</dbReference>
<dbReference type="SMART" id="SM00448">
    <property type="entry name" value="REC"/>
    <property type="match status" value="1"/>
</dbReference>
<proteinExistence type="predicted"/>
<dbReference type="Pfam" id="PF00072">
    <property type="entry name" value="Response_reg"/>
    <property type="match status" value="1"/>
</dbReference>
<dbReference type="SUPFAM" id="SSF52172">
    <property type="entry name" value="CheY-like"/>
    <property type="match status" value="1"/>
</dbReference>
<evidence type="ECO:0000256" key="2">
    <source>
        <dbReference type="PROSITE-ProRule" id="PRU00169"/>
    </source>
</evidence>
<dbReference type="PROSITE" id="PS50110">
    <property type="entry name" value="RESPONSE_REGULATORY"/>
    <property type="match status" value="1"/>
</dbReference>
<dbReference type="PANTHER" id="PTHR44591">
    <property type="entry name" value="STRESS RESPONSE REGULATOR PROTEIN 1"/>
    <property type="match status" value="1"/>
</dbReference>
<dbReference type="HOGENOM" id="CLU_544972_0_0_6"/>
<dbReference type="GO" id="GO:0000160">
    <property type="term" value="P:phosphorelay signal transduction system"/>
    <property type="evidence" value="ECO:0007669"/>
    <property type="project" value="InterPro"/>
</dbReference>
<dbReference type="AlphaFoldDB" id="A0A0A7EN94"/>
<dbReference type="eggNOG" id="COG0745">
    <property type="taxonomic scope" value="Bacteria"/>
</dbReference>
<organism evidence="4 5">
    <name type="scientific">Pseudoalteromonas piratica</name>
    <dbReference type="NCBI Taxonomy" id="1348114"/>
    <lineage>
        <taxon>Bacteria</taxon>
        <taxon>Pseudomonadati</taxon>
        <taxon>Pseudomonadota</taxon>
        <taxon>Gammaproteobacteria</taxon>
        <taxon>Alteromonadales</taxon>
        <taxon>Pseudoalteromonadaceae</taxon>
        <taxon>Pseudoalteromonas</taxon>
    </lineage>
</organism>
<dbReference type="STRING" id="1348114.OM33_21335"/>
<name>A0A0A7EN94_9GAMM</name>
<evidence type="ECO:0000313" key="5">
    <source>
        <dbReference type="Proteomes" id="UP000030341"/>
    </source>
</evidence>
<evidence type="ECO:0000256" key="1">
    <source>
        <dbReference type="ARBA" id="ARBA00022553"/>
    </source>
</evidence>
<feature type="modified residue" description="4-aspartylphosphate" evidence="2">
    <location>
        <position position="57"/>
    </location>
</feature>
<keyword evidence="5" id="KW-1185">Reference proteome</keyword>
<dbReference type="EMBL" id="CP009889">
    <property type="protein sequence ID" value="AIY67551.1"/>
    <property type="molecule type" value="Genomic_DNA"/>
</dbReference>
<dbReference type="InterPro" id="IPR050595">
    <property type="entry name" value="Bact_response_regulator"/>
</dbReference>
<evidence type="ECO:0000313" key="4">
    <source>
        <dbReference type="EMBL" id="AIY67551.1"/>
    </source>
</evidence>
<dbReference type="RefSeq" id="WP_040136644.1">
    <property type="nucleotide sequence ID" value="NZ_CP009889.1"/>
</dbReference>
<evidence type="ECO:0000259" key="3">
    <source>
        <dbReference type="PROSITE" id="PS50110"/>
    </source>
</evidence>
<feature type="domain" description="Response regulatory" evidence="3">
    <location>
        <begin position="7"/>
        <end position="124"/>
    </location>
</feature>
<reference evidence="4 5" key="1">
    <citation type="submission" date="2014-11" db="EMBL/GenBank/DDBJ databases">
        <title>Complete Genome Sequence of Pseudoalteromonas sp. Strain OCN003 Isolated from Kaneohe Bay, Oahu, Hawaii.</title>
        <authorList>
            <person name="Beurmann S."/>
            <person name="Videau P."/>
            <person name="Ushijima B."/>
            <person name="Smith A.M."/>
            <person name="Aeby G.S."/>
            <person name="Callahan S.M."/>
            <person name="Belcaid M."/>
        </authorList>
    </citation>
    <scope>NUCLEOTIDE SEQUENCE [LARGE SCALE GENOMIC DNA]</scope>
    <source>
        <strain evidence="4 5">OCN003</strain>
    </source>
</reference>
<dbReference type="InterPro" id="IPR011006">
    <property type="entry name" value="CheY-like_superfamily"/>
</dbReference>
<keyword evidence="1 2" id="KW-0597">Phosphoprotein</keyword>
<gene>
    <name evidence="4" type="ORF">OM33_21335</name>
</gene>
<dbReference type="InterPro" id="IPR001789">
    <property type="entry name" value="Sig_transdc_resp-reg_receiver"/>
</dbReference>
<accession>A0A0A7EN94</accession>